<name>A0ACA9LR13_9GLOM</name>
<gene>
    <name evidence="1" type="ORF">SPELUC_LOCUS5002</name>
</gene>
<protein>
    <submittedName>
        <fullName evidence="1">13809_t:CDS:1</fullName>
    </submittedName>
</protein>
<dbReference type="Proteomes" id="UP000789366">
    <property type="component" value="Unassembled WGS sequence"/>
</dbReference>
<comment type="caution">
    <text evidence="1">The sequence shown here is derived from an EMBL/GenBank/DDBJ whole genome shotgun (WGS) entry which is preliminary data.</text>
</comment>
<keyword evidence="2" id="KW-1185">Reference proteome</keyword>
<sequence length="131" mass="14844">IPPQTLQVPQAPQTSLNVNADNLNYPQDYQGNYGVVPYDLLQFNESSRSINDVVMLIVPDIDAVILVVPDVDSAVEQLKLIFEKVSRIQFKPYDSYQMYNASWTVSIIIFLISNIGRRQNIRPQTLMNAGE</sequence>
<reference evidence="1" key="1">
    <citation type="submission" date="2021-06" db="EMBL/GenBank/DDBJ databases">
        <authorList>
            <person name="Kallberg Y."/>
            <person name="Tangrot J."/>
            <person name="Rosling A."/>
        </authorList>
    </citation>
    <scope>NUCLEOTIDE SEQUENCE</scope>
    <source>
        <strain evidence="1">28 12/20/2015</strain>
    </source>
</reference>
<feature type="non-terminal residue" evidence="1">
    <location>
        <position position="1"/>
    </location>
</feature>
<dbReference type="EMBL" id="CAJVPW010004843">
    <property type="protein sequence ID" value="CAG8545926.1"/>
    <property type="molecule type" value="Genomic_DNA"/>
</dbReference>
<accession>A0ACA9LR13</accession>
<proteinExistence type="predicted"/>
<evidence type="ECO:0000313" key="2">
    <source>
        <dbReference type="Proteomes" id="UP000789366"/>
    </source>
</evidence>
<organism evidence="1 2">
    <name type="scientific">Cetraspora pellucida</name>
    <dbReference type="NCBI Taxonomy" id="1433469"/>
    <lineage>
        <taxon>Eukaryota</taxon>
        <taxon>Fungi</taxon>
        <taxon>Fungi incertae sedis</taxon>
        <taxon>Mucoromycota</taxon>
        <taxon>Glomeromycotina</taxon>
        <taxon>Glomeromycetes</taxon>
        <taxon>Diversisporales</taxon>
        <taxon>Gigasporaceae</taxon>
        <taxon>Cetraspora</taxon>
    </lineage>
</organism>
<evidence type="ECO:0000313" key="1">
    <source>
        <dbReference type="EMBL" id="CAG8545926.1"/>
    </source>
</evidence>